<proteinExistence type="predicted"/>
<name>A0ABY6SC64_PODCO</name>
<feature type="compositionally biased region" description="Basic residues" evidence="1">
    <location>
        <begin position="109"/>
        <end position="120"/>
    </location>
</feature>
<reference evidence="2" key="1">
    <citation type="submission" date="2018-02" db="EMBL/GenBank/DDBJ databases">
        <authorList>
            <person name="Silar P."/>
        </authorList>
    </citation>
    <scope>NUCLEOTIDE SEQUENCE [LARGE SCALE GENOMIC DNA]</scope>
    <source>
        <strain evidence="2">T</strain>
    </source>
</reference>
<feature type="compositionally biased region" description="Basic and acidic residues" evidence="1">
    <location>
        <begin position="155"/>
        <end position="171"/>
    </location>
</feature>
<dbReference type="Proteomes" id="UP000280685">
    <property type="component" value="Chromosome 5"/>
</dbReference>
<keyword evidence="3" id="KW-1185">Reference proteome</keyword>
<protein>
    <submittedName>
        <fullName evidence="2">Uncharacterized protein</fullName>
    </submittedName>
</protein>
<feature type="compositionally biased region" description="Low complexity" evidence="1">
    <location>
        <begin position="53"/>
        <end position="65"/>
    </location>
</feature>
<dbReference type="EMBL" id="LR026968">
    <property type="protein sequence ID" value="VBB80953.1"/>
    <property type="molecule type" value="Genomic_DNA"/>
</dbReference>
<organism evidence="2 3">
    <name type="scientific">Podospora comata</name>
    <dbReference type="NCBI Taxonomy" id="48703"/>
    <lineage>
        <taxon>Eukaryota</taxon>
        <taxon>Fungi</taxon>
        <taxon>Dikarya</taxon>
        <taxon>Ascomycota</taxon>
        <taxon>Pezizomycotina</taxon>
        <taxon>Sordariomycetes</taxon>
        <taxon>Sordariomycetidae</taxon>
        <taxon>Sordariales</taxon>
        <taxon>Podosporaceae</taxon>
        <taxon>Podospora</taxon>
    </lineage>
</organism>
<feature type="compositionally biased region" description="Basic and acidic residues" evidence="1">
    <location>
        <begin position="129"/>
        <end position="142"/>
    </location>
</feature>
<feature type="region of interest" description="Disordered" evidence="1">
    <location>
        <begin position="1"/>
        <end position="179"/>
    </location>
</feature>
<feature type="compositionally biased region" description="Basic residues" evidence="1">
    <location>
        <begin position="663"/>
        <end position="685"/>
    </location>
</feature>
<gene>
    <name evidence="2" type="ORF">PODCO_500150</name>
</gene>
<sequence length="703" mass="79309">MTGKQPARPLPFTPLSELYPDSEPSSKKPRVDTTQYTRSNRRARAFLRIQPPTTTSQSSSRSLSSNADTDNPIDVPWWDPKVTESSASSSGRASVKQTMTRSIKGRPNPSKKYKSARKTLRIGQDSPTEEERIDDHDPKMSEDYLPFGPPWPPNETRDRGESPPKPKDKAGRGNVVPGISPMQSMIKMIAAGDYIPFSPDSPVATRQQQEVFPPGPRRSSVVPLNLRTRIGNQSPFGFHRVNDPPPTVAAEAQAETYQAVEEVSLPNLGAERPQTEVDSTLWNPVLLGVRDERKDGNRVWPARKGGIYCDTCFRDECIRWIRARDKALSVSRLLGIDGEPEGMNPIESVIFPDQIKHRANKLFRRTSPDVLGLALLRYLAQTRVEALGEDTQDEVTGTLDSLRQDIRLSKGRLKRLERQCRTLVETCVVSESDQKKIIPEGVVWLWEFDALLQDVNKRSSNETPLDMSFATTLTNRAHEAAIDELWNMAVAHINVKDSMGHQTKTELLRLIGTAMAQAATKSKQENRGRAGEPLPCQYCAQSESVNSRTARNSNGRAVKVKPWIEPLVWSGEMSEETASSASAEEFFRLVESRGAVMAEVSGIKFLVDSTGGKRRIVLVEMASVFNDMWKERQEDKRFSSIPAIAAHERESLRWRSANPPYIVKKKKKKKRKRKKKKKKKKRNRQKNIYCCSQEHEEDQPFSR</sequence>
<accession>A0ABY6SC64</accession>
<evidence type="ECO:0000256" key="1">
    <source>
        <dbReference type="SAM" id="MobiDB-lite"/>
    </source>
</evidence>
<feature type="compositionally biased region" description="Low complexity" evidence="1">
    <location>
        <begin position="85"/>
        <end position="94"/>
    </location>
</feature>
<evidence type="ECO:0000313" key="2">
    <source>
        <dbReference type="EMBL" id="VBB80953.1"/>
    </source>
</evidence>
<evidence type="ECO:0000313" key="3">
    <source>
        <dbReference type="Proteomes" id="UP000280685"/>
    </source>
</evidence>
<feature type="region of interest" description="Disordered" evidence="1">
    <location>
        <begin position="656"/>
        <end position="703"/>
    </location>
</feature>